<evidence type="ECO:0000259" key="2">
    <source>
        <dbReference type="Pfam" id="PF02036"/>
    </source>
</evidence>
<dbReference type="HAMAP" id="MF_02231">
    <property type="entry name" value="UbiT"/>
    <property type="match status" value="1"/>
</dbReference>
<sequence>MTPNRFVLPEPVGKLLSLLPVYPGSFLFATGLNLALKSNLPEDVQQSLNGKKLRIKVTDARLSFDFVWSNGRFAAGSNQAEPDLTISASAHDFLLLARRQEDPDTLFFSRRLSMEGDTELGLLVKNTLDAIELPVFELGKLAPARVFGRIKPGSGNSQS</sequence>
<name>A0A254TH31_9BURK</name>
<dbReference type="InterPro" id="IPR003033">
    <property type="entry name" value="SCP2_sterol-bd_dom"/>
</dbReference>
<comment type="pathway">
    <text evidence="1">Cofactor biosynthesis; ubiquinone biosynthesis.</text>
</comment>
<dbReference type="Pfam" id="PF02036">
    <property type="entry name" value="SCP2"/>
    <property type="match status" value="1"/>
</dbReference>
<evidence type="ECO:0000313" key="3">
    <source>
        <dbReference type="EMBL" id="OWW21457.1"/>
    </source>
</evidence>
<protein>
    <recommendedName>
        <fullName evidence="1">Ubiquinone biosynthesis accessory factor UbiT</fullName>
    </recommendedName>
</protein>
<dbReference type="AlphaFoldDB" id="A0A254TH31"/>
<evidence type="ECO:0000313" key="4">
    <source>
        <dbReference type="Proteomes" id="UP000197535"/>
    </source>
</evidence>
<reference evidence="3 4" key="1">
    <citation type="submission" date="2016-02" db="EMBL/GenBank/DDBJ databases">
        <authorList>
            <person name="Wen L."/>
            <person name="He K."/>
            <person name="Yang H."/>
        </authorList>
    </citation>
    <scope>NUCLEOTIDE SEQUENCE [LARGE SCALE GENOMIC DNA]</scope>
    <source>
        <strain evidence="3 4">TSA40</strain>
    </source>
</reference>
<dbReference type="InterPro" id="IPR016830">
    <property type="entry name" value="UbiT"/>
</dbReference>
<evidence type="ECO:0000256" key="1">
    <source>
        <dbReference type="HAMAP-Rule" id="MF_02231"/>
    </source>
</evidence>
<dbReference type="UniPathway" id="UPA00232"/>
<keyword evidence="1" id="KW-0831">Ubiquinone biosynthesis</keyword>
<feature type="domain" description="SCP2" evidence="2">
    <location>
        <begin position="42"/>
        <end position="129"/>
    </location>
</feature>
<gene>
    <name evidence="1" type="primary">ubiT</name>
    <name evidence="3" type="ORF">AYR66_20160</name>
</gene>
<comment type="function">
    <text evidence="1">Required for O(2)-independent ubiquinone (coenzyme Q) biosynthesis. Likely functions as an accessory factor.</text>
</comment>
<comment type="similarity">
    <text evidence="1">Belongs to the UbiT family.</text>
</comment>
<organism evidence="3 4">
    <name type="scientific">Noviherbaspirillum denitrificans</name>
    <dbReference type="NCBI Taxonomy" id="1968433"/>
    <lineage>
        <taxon>Bacteria</taxon>
        <taxon>Pseudomonadati</taxon>
        <taxon>Pseudomonadota</taxon>
        <taxon>Betaproteobacteria</taxon>
        <taxon>Burkholderiales</taxon>
        <taxon>Oxalobacteraceae</taxon>
        <taxon>Noviherbaspirillum</taxon>
    </lineage>
</organism>
<dbReference type="GO" id="GO:0006744">
    <property type="term" value="P:ubiquinone biosynthetic process"/>
    <property type="evidence" value="ECO:0007669"/>
    <property type="project" value="UniProtKB-UniRule"/>
</dbReference>
<dbReference type="SUPFAM" id="SSF55718">
    <property type="entry name" value="SCP-like"/>
    <property type="match status" value="1"/>
</dbReference>
<dbReference type="Gene3D" id="3.30.1050.10">
    <property type="entry name" value="SCP2 sterol-binding domain"/>
    <property type="match status" value="1"/>
</dbReference>
<dbReference type="EMBL" id="LSTO01000001">
    <property type="protein sequence ID" value="OWW21457.1"/>
    <property type="molecule type" value="Genomic_DNA"/>
</dbReference>
<dbReference type="OrthoDB" id="5292463at2"/>
<comment type="caution">
    <text evidence="3">The sequence shown here is derived from an EMBL/GenBank/DDBJ whole genome shotgun (WGS) entry which is preliminary data.</text>
</comment>
<dbReference type="InterPro" id="IPR036527">
    <property type="entry name" value="SCP2_sterol-bd_dom_sf"/>
</dbReference>
<keyword evidence="4" id="KW-1185">Reference proteome</keyword>
<dbReference type="RefSeq" id="WP_088708310.1">
    <property type="nucleotide sequence ID" value="NZ_LSTO01000001.1"/>
</dbReference>
<dbReference type="Proteomes" id="UP000197535">
    <property type="component" value="Unassembled WGS sequence"/>
</dbReference>
<accession>A0A254TH31</accession>
<proteinExistence type="inferred from homology"/>